<sequence>MLRGVARVLVGGLAVLVPLDVGGWAVGASLPERWRPVVHALHDAPRPALLAVPAAAALVSLALALGTVRRRRTQVPSQEAPLATPHHEPEHDITLGTGPAPDPGRDPLPRRPSRLGRPRGAWPTVHDPDRAVRGIVAEPDGRPLAHAVLTLVGAGGRQAGRTATRADGHYELPVDALGSYVLIASAPGHRPQALALTVGTASVELDVRLGGTVGLTGTVRRAGSAGTAVPNATALLTDARGEVVATATTDEDGVYRFGRLLPGAYTLAVSAEGMRPAALAVQLDGGAEPTELDVELPAGAVLRGIVRTRSGRPVEDARVTLMNAGGDVLASMITGADGLYRFEDLPPGDYTLVAAGYPPVATALDLAADELEHDLTLGHGAL</sequence>
<protein>
    <submittedName>
        <fullName evidence="6">Uncharacterized protein</fullName>
    </submittedName>
</protein>
<evidence type="ECO:0000313" key="7">
    <source>
        <dbReference type="Proteomes" id="UP000243342"/>
    </source>
</evidence>
<evidence type="ECO:0000256" key="2">
    <source>
        <dbReference type="ARBA" id="ARBA00022525"/>
    </source>
</evidence>
<dbReference type="Gene3D" id="2.60.40.1120">
    <property type="entry name" value="Carboxypeptidase-like, regulatory domain"/>
    <property type="match status" value="2"/>
</dbReference>
<keyword evidence="5" id="KW-1133">Transmembrane helix</keyword>
<dbReference type="InterPro" id="IPR008969">
    <property type="entry name" value="CarboxyPept-like_regulatory"/>
</dbReference>
<dbReference type="STRING" id="1428644.BIV57_22190"/>
<keyword evidence="5" id="KW-0812">Transmembrane</keyword>
<reference evidence="6 7" key="1">
    <citation type="submission" date="2016-10" db="EMBL/GenBank/DDBJ databases">
        <title>Genome sequence of Streptomyces gilvigriseus MUSC 26.</title>
        <authorList>
            <person name="Lee L.-H."/>
            <person name="Ser H.-L."/>
        </authorList>
    </citation>
    <scope>NUCLEOTIDE SEQUENCE [LARGE SCALE GENOMIC DNA]</scope>
    <source>
        <strain evidence="6 7">MUSC 26</strain>
    </source>
</reference>
<organism evidence="6 7">
    <name type="scientific">Mangrovactinospora gilvigrisea</name>
    <dbReference type="NCBI Taxonomy" id="1428644"/>
    <lineage>
        <taxon>Bacteria</taxon>
        <taxon>Bacillati</taxon>
        <taxon>Actinomycetota</taxon>
        <taxon>Actinomycetes</taxon>
        <taxon>Kitasatosporales</taxon>
        <taxon>Streptomycetaceae</taxon>
        <taxon>Mangrovactinospora</taxon>
    </lineage>
</organism>
<gene>
    <name evidence="6" type="ORF">BIV57_22190</name>
</gene>
<evidence type="ECO:0000313" key="6">
    <source>
        <dbReference type="EMBL" id="OIV35358.1"/>
    </source>
</evidence>
<evidence type="ECO:0000256" key="5">
    <source>
        <dbReference type="SAM" id="Phobius"/>
    </source>
</evidence>
<dbReference type="PANTHER" id="PTHR36108">
    <property type="entry name" value="COLOSSIN-B-RELATED"/>
    <property type="match status" value="1"/>
</dbReference>
<keyword evidence="5" id="KW-0472">Membrane</keyword>
<evidence type="ECO:0000256" key="4">
    <source>
        <dbReference type="SAM" id="MobiDB-lite"/>
    </source>
</evidence>
<dbReference type="GO" id="GO:0005975">
    <property type="term" value="P:carbohydrate metabolic process"/>
    <property type="evidence" value="ECO:0007669"/>
    <property type="project" value="UniProtKB-ARBA"/>
</dbReference>
<dbReference type="Pfam" id="PF13620">
    <property type="entry name" value="CarboxypepD_reg"/>
    <property type="match status" value="3"/>
</dbReference>
<evidence type="ECO:0000256" key="3">
    <source>
        <dbReference type="ARBA" id="ARBA00022729"/>
    </source>
</evidence>
<dbReference type="AlphaFoldDB" id="A0A1J7B9S2"/>
<dbReference type="SUPFAM" id="SSF49464">
    <property type="entry name" value="Carboxypeptidase regulatory domain-like"/>
    <property type="match status" value="2"/>
</dbReference>
<keyword evidence="2" id="KW-0964">Secreted</keyword>
<feature type="transmembrane region" description="Helical" evidence="5">
    <location>
        <begin position="49"/>
        <end position="68"/>
    </location>
</feature>
<dbReference type="PANTHER" id="PTHR36108:SF13">
    <property type="entry name" value="COLOSSIN-B-RELATED"/>
    <property type="match status" value="1"/>
</dbReference>
<name>A0A1J7B9S2_9ACTN</name>
<feature type="region of interest" description="Disordered" evidence="4">
    <location>
        <begin position="72"/>
        <end position="126"/>
    </location>
</feature>
<keyword evidence="7" id="KW-1185">Reference proteome</keyword>
<dbReference type="SUPFAM" id="SSF49478">
    <property type="entry name" value="Cna protein B-type domain"/>
    <property type="match status" value="1"/>
</dbReference>
<keyword evidence="3" id="KW-0732">Signal</keyword>
<dbReference type="Proteomes" id="UP000243342">
    <property type="component" value="Unassembled WGS sequence"/>
</dbReference>
<evidence type="ECO:0000256" key="1">
    <source>
        <dbReference type="ARBA" id="ARBA00007257"/>
    </source>
</evidence>
<dbReference type="InterPro" id="IPR013783">
    <property type="entry name" value="Ig-like_fold"/>
</dbReference>
<dbReference type="Gene3D" id="2.60.40.10">
    <property type="entry name" value="Immunoglobulins"/>
    <property type="match status" value="1"/>
</dbReference>
<accession>A0A1J7B9S2</accession>
<proteinExistence type="inferred from homology"/>
<dbReference type="EMBL" id="MLCF01000162">
    <property type="protein sequence ID" value="OIV35358.1"/>
    <property type="molecule type" value="Genomic_DNA"/>
</dbReference>
<comment type="caution">
    <text evidence="6">The sequence shown here is derived from an EMBL/GenBank/DDBJ whole genome shotgun (WGS) entry which is preliminary data.</text>
</comment>
<comment type="similarity">
    <text evidence="1">Belongs to the serine-aspartate repeat-containing protein (SDr) family.</text>
</comment>